<accession>A0A396S805</accession>
<organism evidence="7 8">
    <name type="scientific">Pseudomonas jilinensis</name>
    <dbReference type="NCBI Taxonomy" id="2078689"/>
    <lineage>
        <taxon>Bacteria</taxon>
        <taxon>Pseudomonadati</taxon>
        <taxon>Pseudomonadota</taxon>
        <taxon>Gammaproteobacteria</taxon>
        <taxon>Pseudomonadales</taxon>
        <taxon>Pseudomonadaceae</taxon>
        <taxon>Pseudomonas</taxon>
    </lineage>
</organism>
<gene>
    <name evidence="7" type="ORF">C2846_04635</name>
</gene>
<dbReference type="Pfam" id="PF00589">
    <property type="entry name" value="Phage_integrase"/>
    <property type="match status" value="1"/>
</dbReference>
<dbReference type="EMBL" id="QJSA01000003">
    <property type="protein sequence ID" value="RHW22311.1"/>
    <property type="molecule type" value="Genomic_DNA"/>
</dbReference>
<dbReference type="InterPro" id="IPR044068">
    <property type="entry name" value="CB"/>
</dbReference>
<dbReference type="PANTHER" id="PTHR30349:SF94">
    <property type="entry name" value="INTEGRASE_RECOMBINASE HI_1414-RELATED"/>
    <property type="match status" value="1"/>
</dbReference>
<keyword evidence="3" id="KW-0233">DNA recombination</keyword>
<proteinExistence type="predicted"/>
<evidence type="ECO:0000259" key="5">
    <source>
        <dbReference type="PROSITE" id="PS51898"/>
    </source>
</evidence>
<dbReference type="OrthoDB" id="9057547at2"/>
<name>A0A396S805_9PSED</name>
<dbReference type="Gene3D" id="1.10.150.130">
    <property type="match status" value="1"/>
</dbReference>
<dbReference type="InterPro" id="IPR010998">
    <property type="entry name" value="Integrase_recombinase_N"/>
</dbReference>
<dbReference type="AlphaFoldDB" id="A0A396S805"/>
<evidence type="ECO:0000256" key="1">
    <source>
        <dbReference type="ARBA" id="ARBA00022908"/>
    </source>
</evidence>
<dbReference type="GO" id="GO:0003677">
    <property type="term" value="F:DNA binding"/>
    <property type="evidence" value="ECO:0007669"/>
    <property type="project" value="UniProtKB-UniRule"/>
</dbReference>
<dbReference type="Gene3D" id="1.10.443.10">
    <property type="entry name" value="Intergrase catalytic core"/>
    <property type="match status" value="1"/>
</dbReference>
<dbReference type="PANTHER" id="PTHR30349">
    <property type="entry name" value="PHAGE INTEGRASE-RELATED"/>
    <property type="match status" value="1"/>
</dbReference>
<dbReference type="Proteomes" id="UP000265745">
    <property type="component" value="Unassembled WGS sequence"/>
</dbReference>
<dbReference type="InterPro" id="IPR013762">
    <property type="entry name" value="Integrase-like_cat_sf"/>
</dbReference>
<keyword evidence="2 4" id="KW-0238">DNA-binding</keyword>
<dbReference type="GO" id="GO:0015074">
    <property type="term" value="P:DNA integration"/>
    <property type="evidence" value="ECO:0007669"/>
    <property type="project" value="UniProtKB-KW"/>
</dbReference>
<evidence type="ECO:0000256" key="3">
    <source>
        <dbReference type="ARBA" id="ARBA00023172"/>
    </source>
</evidence>
<dbReference type="PROSITE" id="PS51900">
    <property type="entry name" value="CB"/>
    <property type="match status" value="1"/>
</dbReference>
<evidence type="ECO:0000256" key="4">
    <source>
        <dbReference type="PROSITE-ProRule" id="PRU01248"/>
    </source>
</evidence>
<reference evidence="7 8" key="1">
    <citation type="submission" date="2018-06" db="EMBL/GenBank/DDBJ databases">
        <title>Pseudomonas jilinensis sp. nov., isolated from the production water of Jilin Oilfield in China.</title>
        <authorList>
            <person name="Wang J."/>
        </authorList>
    </citation>
    <scope>NUCLEOTIDE SEQUENCE [LARGE SCALE GENOMIC DNA]</scope>
    <source>
        <strain evidence="7 8">JS15-10A1</strain>
    </source>
</reference>
<sequence>MYRQIVPKVQFRYSQKHWNCTEAPMATLVKTPSGTWKAVIRKVGFPTATKTFRTKRDAEDWSRRTEDEMVRGVYIQRAPSERMTVADALKRYLAEVSPTKRPSSAASDARHSKPLIQHLGKYSLAALTPEIIAKYRDDRLAGLDRKDAKGRPTPKPRSPNTVRLDLALLGHMFSTAIKEWGIGLPSNPVQNIRRPSPPPGRERRLSLDEETRLMQAVDAHSNPMLGWIVRIALETGMRSSEITTLHRSQVDLKRRIVRLLETKNTLPRTVPLTSAAVDIFRQALANPVRPIDTDLIFFGEPGKDGQRRPYNFNKVWLNTKESVGLKDLRFHDLRHEAVSRFVEGGLSDQQVAAISGHKSMQMLRRYTHLRAEDLVDELDAISTRRAGKQQDAKKPN</sequence>
<dbReference type="PROSITE" id="PS51898">
    <property type="entry name" value="TYR_RECOMBINASE"/>
    <property type="match status" value="1"/>
</dbReference>
<evidence type="ECO:0000313" key="7">
    <source>
        <dbReference type="EMBL" id="RHW22311.1"/>
    </source>
</evidence>
<dbReference type="GO" id="GO:0006310">
    <property type="term" value="P:DNA recombination"/>
    <property type="evidence" value="ECO:0007669"/>
    <property type="project" value="UniProtKB-KW"/>
</dbReference>
<dbReference type="CDD" id="cd00796">
    <property type="entry name" value="INT_Rci_Hp1_C"/>
    <property type="match status" value="1"/>
</dbReference>
<protein>
    <submittedName>
        <fullName evidence="7">Integrase</fullName>
    </submittedName>
</protein>
<feature type="domain" description="Tyr recombinase" evidence="5">
    <location>
        <begin position="200"/>
        <end position="379"/>
    </location>
</feature>
<dbReference type="InterPro" id="IPR011010">
    <property type="entry name" value="DNA_brk_join_enz"/>
</dbReference>
<dbReference type="InterPro" id="IPR050090">
    <property type="entry name" value="Tyrosine_recombinase_XerCD"/>
</dbReference>
<evidence type="ECO:0000259" key="6">
    <source>
        <dbReference type="PROSITE" id="PS51900"/>
    </source>
</evidence>
<evidence type="ECO:0000256" key="2">
    <source>
        <dbReference type="ARBA" id="ARBA00023125"/>
    </source>
</evidence>
<keyword evidence="1" id="KW-0229">DNA integration</keyword>
<dbReference type="InterPro" id="IPR002104">
    <property type="entry name" value="Integrase_catalytic"/>
</dbReference>
<evidence type="ECO:0000313" key="8">
    <source>
        <dbReference type="Proteomes" id="UP000265745"/>
    </source>
</evidence>
<keyword evidence="8" id="KW-1185">Reference proteome</keyword>
<dbReference type="SUPFAM" id="SSF56349">
    <property type="entry name" value="DNA breaking-rejoining enzymes"/>
    <property type="match status" value="1"/>
</dbReference>
<comment type="caution">
    <text evidence="7">The sequence shown here is derived from an EMBL/GenBank/DDBJ whole genome shotgun (WGS) entry which is preliminary data.</text>
</comment>
<feature type="domain" description="Core-binding (CB)" evidence="6">
    <location>
        <begin position="83"/>
        <end position="177"/>
    </location>
</feature>